<proteinExistence type="predicted"/>
<comment type="caution">
    <text evidence="2">The sequence shown here is derived from an EMBL/GenBank/DDBJ whole genome shotgun (WGS) entry which is preliminary data.</text>
</comment>
<organism evidence="2 3">
    <name type="scientific">Vitis rotundifolia</name>
    <name type="common">Muscadine grape</name>
    <dbReference type="NCBI Taxonomy" id="103349"/>
    <lineage>
        <taxon>Eukaryota</taxon>
        <taxon>Viridiplantae</taxon>
        <taxon>Streptophyta</taxon>
        <taxon>Embryophyta</taxon>
        <taxon>Tracheophyta</taxon>
        <taxon>Spermatophyta</taxon>
        <taxon>Magnoliopsida</taxon>
        <taxon>eudicotyledons</taxon>
        <taxon>Gunneridae</taxon>
        <taxon>Pentapetalae</taxon>
        <taxon>rosids</taxon>
        <taxon>Vitales</taxon>
        <taxon>Vitaceae</taxon>
        <taxon>Viteae</taxon>
        <taxon>Vitis</taxon>
    </lineage>
</organism>
<accession>A0AA38YN53</accession>
<evidence type="ECO:0000256" key="1">
    <source>
        <dbReference type="SAM" id="MobiDB-lite"/>
    </source>
</evidence>
<keyword evidence="3" id="KW-1185">Reference proteome</keyword>
<feature type="region of interest" description="Disordered" evidence="1">
    <location>
        <begin position="36"/>
        <end position="55"/>
    </location>
</feature>
<sequence>MGEEGSGGGGGKVVVVVREFNPEKDCMRVRKWKGGVRLDPVGSSPSSRLVGQPNL</sequence>
<dbReference type="Proteomes" id="UP001168098">
    <property type="component" value="Unassembled WGS sequence"/>
</dbReference>
<reference evidence="2 3" key="1">
    <citation type="journal article" date="2023" name="BMC Biotechnol.">
        <title>Vitis rotundifolia cv Carlos genome sequencing.</title>
        <authorList>
            <person name="Huff M."/>
            <person name="Hulse-Kemp A."/>
            <person name="Scheffler B."/>
            <person name="Youngblood R."/>
            <person name="Simpson S."/>
            <person name="Babiker E."/>
            <person name="Staton M."/>
        </authorList>
    </citation>
    <scope>NUCLEOTIDE SEQUENCE [LARGE SCALE GENOMIC DNA]</scope>
    <source>
        <tissue evidence="2">Leaf</tissue>
    </source>
</reference>
<dbReference type="AlphaFoldDB" id="A0AA38YN53"/>
<name>A0AA38YN53_VITRO</name>
<evidence type="ECO:0000313" key="3">
    <source>
        <dbReference type="Proteomes" id="UP001168098"/>
    </source>
</evidence>
<evidence type="ECO:0000313" key="2">
    <source>
        <dbReference type="EMBL" id="KAJ9673549.1"/>
    </source>
</evidence>
<dbReference type="EMBL" id="JARBHA010000018">
    <property type="protein sequence ID" value="KAJ9673549.1"/>
    <property type="molecule type" value="Genomic_DNA"/>
</dbReference>
<feature type="compositionally biased region" description="Polar residues" evidence="1">
    <location>
        <begin position="43"/>
        <end position="55"/>
    </location>
</feature>
<protein>
    <submittedName>
        <fullName evidence="2">Uncharacterized protein</fullName>
    </submittedName>
</protein>
<gene>
    <name evidence="2" type="ORF">PVL29_023238</name>
</gene>